<evidence type="ECO:0000313" key="4">
    <source>
        <dbReference type="Proteomes" id="UP000503540"/>
    </source>
</evidence>
<evidence type="ECO:0000259" key="2">
    <source>
        <dbReference type="Pfam" id="PF13827"/>
    </source>
</evidence>
<dbReference type="KEGG" id="nah:F5544_07335"/>
<feature type="domain" description="DUF4189" evidence="2">
    <location>
        <begin position="32"/>
        <end position="79"/>
    </location>
</feature>
<name>A0A6G9Y8I7_9NOCA</name>
<proteinExistence type="predicted"/>
<feature type="chain" id="PRO_5026144773" description="DUF4189 domain-containing protein" evidence="1">
    <location>
        <begin position="28"/>
        <end position="95"/>
    </location>
</feature>
<dbReference type="Pfam" id="PF13827">
    <property type="entry name" value="DUF4189"/>
    <property type="match status" value="1"/>
</dbReference>
<protein>
    <recommendedName>
        <fullName evidence="2">DUF4189 domain-containing protein</fullName>
    </recommendedName>
</protein>
<dbReference type="RefSeq" id="WP_167472488.1">
    <property type="nucleotide sequence ID" value="NZ_CP046172.1"/>
</dbReference>
<evidence type="ECO:0000256" key="1">
    <source>
        <dbReference type="SAM" id="SignalP"/>
    </source>
</evidence>
<gene>
    <name evidence="3" type="ORF">F5544_07335</name>
</gene>
<evidence type="ECO:0000313" key="3">
    <source>
        <dbReference type="EMBL" id="QIS09373.1"/>
    </source>
</evidence>
<accession>A0A6G9Y8I7</accession>
<keyword evidence="4" id="KW-1185">Reference proteome</keyword>
<feature type="signal peptide" evidence="1">
    <location>
        <begin position="1"/>
        <end position="27"/>
    </location>
</feature>
<organism evidence="3 4">
    <name type="scientific">Nocardia arthritidis</name>
    <dbReference type="NCBI Taxonomy" id="228602"/>
    <lineage>
        <taxon>Bacteria</taxon>
        <taxon>Bacillati</taxon>
        <taxon>Actinomycetota</taxon>
        <taxon>Actinomycetes</taxon>
        <taxon>Mycobacteriales</taxon>
        <taxon>Nocardiaceae</taxon>
        <taxon>Nocardia</taxon>
    </lineage>
</organism>
<sequence length="95" mass="9476">MVISGRSGLTVVVAAVAALLGAGTARASGDLYGAIAVDPLGGSVGEAFDYPDQGGADQAALEACRKLLNPTKTYLSCTVVKPSFILDTICTSNAA</sequence>
<keyword evidence="1" id="KW-0732">Signal</keyword>
<dbReference type="EMBL" id="CP046172">
    <property type="protein sequence ID" value="QIS09373.1"/>
    <property type="molecule type" value="Genomic_DNA"/>
</dbReference>
<dbReference type="Proteomes" id="UP000503540">
    <property type="component" value="Chromosome"/>
</dbReference>
<reference evidence="3 4" key="1">
    <citation type="journal article" date="2019" name="ACS Chem. Biol.">
        <title>Identification and Mobilization of a Cryptic Antibiotic Biosynthesis Gene Locus from a Human-Pathogenic Nocardia Isolate.</title>
        <authorList>
            <person name="Herisse M."/>
            <person name="Ishida K."/>
            <person name="Porter J.L."/>
            <person name="Howden B."/>
            <person name="Hertweck C."/>
            <person name="Stinear T.P."/>
            <person name="Pidot S.J."/>
        </authorList>
    </citation>
    <scope>NUCLEOTIDE SEQUENCE [LARGE SCALE GENOMIC DNA]</scope>
    <source>
        <strain evidence="3 4">AUSMDU00012717</strain>
    </source>
</reference>
<dbReference type="InterPro" id="IPR025240">
    <property type="entry name" value="DUF4189"/>
</dbReference>
<dbReference type="AlphaFoldDB" id="A0A6G9Y8I7"/>